<protein>
    <recommendedName>
        <fullName evidence="3">TIR domain-containing protein</fullName>
    </recommendedName>
</protein>
<keyword evidence="2" id="KW-1185">Reference proteome</keyword>
<dbReference type="EMBL" id="CP014227">
    <property type="protein sequence ID" value="AMD85490.1"/>
    <property type="molecule type" value="Genomic_DNA"/>
</dbReference>
<dbReference type="Proteomes" id="UP000065822">
    <property type="component" value="Chromosome"/>
</dbReference>
<gene>
    <name evidence="1" type="ORF">AXF12_08170</name>
</gene>
<sequence length="214" mass="25387">MIEYIKGNKVLNAESIMNYCFPKKKYHIFLSHSHNDLELAQMIADVLKAKHNLDVFIDSNIWLNYIDILNLVVKEYYLNNNDKILQAASHIQMMLMDSLNYMIDKTECLFFLNTPNSVPLKDNINSYTYSTWIFSEIEIAKIIRRIQPKRHNNFTKYFSESLGYRELKIVYKLGLENLISLSEDDFIKWINEKENTPEDALDSLYLKKKIIELR</sequence>
<organism evidence="1 2">
    <name type="scientific">Capnocytophaga haemolytica</name>
    <dbReference type="NCBI Taxonomy" id="45243"/>
    <lineage>
        <taxon>Bacteria</taxon>
        <taxon>Pseudomonadati</taxon>
        <taxon>Bacteroidota</taxon>
        <taxon>Flavobacteriia</taxon>
        <taxon>Flavobacteriales</taxon>
        <taxon>Flavobacteriaceae</taxon>
        <taxon>Capnocytophaga</taxon>
    </lineage>
</organism>
<dbReference type="InterPro" id="IPR035897">
    <property type="entry name" value="Toll_tir_struct_dom_sf"/>
</dbReference>
<evidence type="ECO:0000313" key="2">
    <source>
        <dbReference type="Proteomes" id="UP000065822"/>
    </source>
</evidence>
<evidence type="ECO:0000313" key="1">
    <source>
        <dbReference type="EMBL" id="AMD85490.1"/>
    </source>
</evidence>
<proteinExistence type="predicted"/>
<evidence type="ECO:0008006" key="3">
    <source>
        <dbReference type="Google" id="ProtNLM"/>
    </source>
</evidence>
<dbReference type="RefSeq" id="WP_066430125.1">
    <property type="nucleotide sequence ID" value="NZ_CP014227.1"/>
</dbReference>
<dbReference type="Gene3D" id="3.40.50.10140">
    <property type="entry name" value="Toll/interleukin-1 receptor homology (TIR) domain"/>
    <property type="match status" value="1"/>
</dbReference>
<dbReference type="SUPFAM" id="SSF52200">
    <property type="entry name" value="Toll/Interleukin receptor TIR domain"/>
    <property type="match status" value="1"/>
</dbReference>
<accession>A0ABN4KDQ5</accession>
<name>A0ABN4KDQ5_9FLAO</name>
<reference evidence="1 2" key="1">
    <citation type="submission" date="2016-02" db="EMBL/GenBank/DDBJ databases">
        <authorList>
            <person name="Holder M.E."/>
            <person name="Ajami N.J."/>
            <person name="Petrosino J.F."/>
        </authorList>
    </citation>
    <scope>NUCLEOTIDE SEQUENCE [LARGE SCALE GENOMIC DNA]</scope>
    <source>
        <strain evidence="1 2">CCUG 32990</strain>
    </source>
</reference>